<dbReference type="PANTHER" id="PTHR23028:SF53">
    <property type="entry name" value="ACYL_TRANSF_3 DOMAIN-CONTAINING PROTEIN"/>
    <property type="match status" value="1"/>
</dbReference>
<dbReference type="Pfam" id="PF19040">
    <property type="entry name" value="SGNH"/>
    <property type="match status" value="1"/>
</dbReference>
<keyword evidence="5" id="KW-1185">Reference proteome</keyword>
<feature type="transmembrane region" description="Helical" evidence="1">
    <location>
        <begin position="314"/>
        <end position="333"/>
    </location>
</feature>
<evidence type="ECO:0000313" key="4">
    <source>
        <dbReference type="EMBL" id="MER2491583.1"/>
    </source>
</evidence>
<dbReference type="Proteomes" id="UP001467690">
    <property type="component" value="Unassembled WGS sequence"/>
</dbReference>
<feature type="transmembrane region" description="Helical" evidence="1">
    <location>
        <begin position="278"/>
        <end position="294"/>
    </location>
</feature>
<sequence length="656" mass="74891">MRYRKDIDGLRAVAILPVIWVHSGLPFLSGGFLGVDVFFVISGFLITSILLKEFSTDSFSLTKFYERRARRILPALLTVIVFTSIAVPLVTNHPKYLADYGNSVLSTLLFSSNIYFWQTSGYFGSASEMSPMLHTWSLAVEEQFYIFFPLLLMMLFSRGKKVLVTLLIIISAISLLISEWGAVNSPIGNFYLLPTRAWELLAGALASILYLNVHIENIRGKHSGLLSIIGFVAIIVSYLYFSPSTLHPSFLTVVPVIGTVLVLLFCKSENIIGRLLSTKVFIFIGLISYSLYLWHQPILALMKNYSSVHLKPEYILLSIGLTFLLSFFTWKYVELPFRDRKKISQERLWRLSLSFTLIVVFVGGGFRGNFVLQKFVSPEDMVRYERLLEADRAHSSQAMHDDGVCKFWSPELDDSFVARFNECEKKYDKAIFILGGSHGMDLYNAISLNTESPFVVSVSKGFCRAHSFIGDHQKQTKCQYSAFLTFANKYSDSISYVVYTQTPDRLFKANSIYEAKESDLSLDHVGEVVDYLAKVKEKYALNVLMIGMLPPLARSPINWNFKESFLNQYDDIVSPQFVELARKVDGEFEKRLSHYDIPYISKIDGFALEFPRDLIYKGKITYSDNRHISTTGELLFGERLIKRMWQLGYNQFVPKQ</sequence>
<feature type="transmembrane region" description="Helical" evidence="1">
    <location>
        <begin position="353"/>
        <end position="372"/>
    </location>
</feature>
<dbReference type="PANTHER" id="PTHR23028">
    <property type="entry name" value="ACETYLTRANSFERASE"/>
    <property type="match status" value="1"/>
</dbReference>
<feature type="transmembrane region" description="Helical" evidence="1">
    <location>
        <begin position="136"/>
        <end position="156"/>
    </location>
</feature>
<feature type="domain" description="SGNH" evidence="3">
    <location>
        <begin position="421"/>
        <end position="640"/>
    </location>
</feature>
<dbReference type="InterPro" id="IPR043968">
    <property type="entry name" value="SGNH"/>
</dbReference>
<feature type="transmembrane region" description="Helical" evidence="1">
    <location>
        <begin position="247"/>
        <end position="266"/>
    </location>
</feature>
<keyword evidence="1" id="KW-0472">Membrane</keyword>
<proteinExistence type="predicted"/>
<evidence type="ECO:0000259" key="3">
    <source>
        <dbReference type="Pfam" id="PF19040"/>
    </source>
</evidence>
<keyword evidence="1" id="KW-1133">Transmembrane helix</keyword>
<dbReference type="InterPro" id="IPR002656">
    <property type="entry name" value="Acyl_transf_3_dom"/>
</dbReference>
<accession>A0ABV1RF76</accession>
<reference evidence="4 5" key="1">
    <citation type="submission" date="2024-06" db="EMBL/GenBank/DDBJ databases">
        <authorList>
            <person name="Chen R.Y."/>
        </authorList>
    </citation>
    <scope>NUCLEOTIDE SEQUENCE [LARGE SCALE GENOMIC DNA]</scope>
    <source>
        <strain evidence="4 5">D2</strain>
    </source>
</reference>
<keyword evidence="4" id="KW-0012">Acyltransferase</keyword>
<evidence type="ECO:0000256" key="1">
    <source>
        <dbReference type="SAM" id="Phobius"/>
    </source>
</evidence>
<feature type="transmembrane region" description="Helical" evidence="1">
    <location>
        <begin position="225"/>
        <end position="241"/>
    </location>
</feature>
<name>A0ABV1RF76_9ALTE</name>
<dbReference type="GO" id="GO:0016746">
    <property type="term" value="F:acyltransferase activity"/>
    <property type="evidence" value="ECO:0007669"/>
    <property type="project" value="UniProtKB-KW"/>
</dbReference>
<dbReference type="Pfam" id="PF01757">
    <property type="entry name" value="Acyl_transf_3"/>
    <property type="match status" value="1"/>
</dbReference>
<dbReference type="EMBL" id="JBELOE010000136">
    <property type="protein sequence ID" value="MER2491583.1"/>
    <property type="molecule type" value="Genomic_DNA"/>
</dbReference>
<feature type="transmembrane region" description="Helical" evidence="1">
    <location>
        <begin position="195"/>
        <end position="213"/>
    </location>
</feature>
<feature type="transmembrane region" description="Helical" evidence="1">
    <location>
        <begin position="163"/>
        <end position="183"/>
    </location>
</feature>
<protein>
    <submittedName>
        <fullName evidence="4">Acyltransferase family protein</fullName>
    </submittedName>
</protein>
<feature type="transmembrane region" description="Helical" evidence="1">
    <location>
        <begin position="7"/>
        <end position="25"/>
    </location>
</feature>
<organism evidence="4 5">
    <name type="scientific">Catenovulum sediminis</name>
    <dbReference type="NCBI Taxonomy" id="1740262"/>
    <lineage>
        <taxon>Bacteria</taxon>
        <taxon>Pseudomonadati</taxon>
        <taxon>Pseudomonadota</taxon>
        <taxon>Gammaproteobacteria</taxon>
        <taxon>Alteromonadales</taxon>
        <taxon>Alteromonadaceae</taxon>
        <taxon>Catenovulum</taxon>
    </lineage>
</organism>
<feature type="transmembrane region" description="Helical" evidence="1">
    <location>
        <begin position="72"/>
        <end position="91"/>
    </location>
</feature>
<gene>
    <name evidence="4" type="ORF">ABS311_06780</name>
</gene>
<keyword evidence="1" id="KW-0812">Transmembrane</keyword>
<dbReference type="InterPro" id="IPR050879">
    <property type="entry name" value="Acyltransferase_3"/>
</dbReference>
<feature type="domain" description="Acyltransferase 3" evidence="2">
    <location>
        <begin position="5"/>
        <end position="330"/>
    </location>
</feature>
<evidence type="ECO:0000259" key="2">
    <source>
        <dbReference type="Pfam" id="PF01757"/>
    </source>
</evidence>
<dbReference type="RefSeq" id="WP_350401172.1">
    <property type="nucleotide sequence ID" value="NZ_JBELOE010000136.1"/>
</dbReference>
<comment type="caution">
    <text evidence="4">The sequence shown here is derived from an EMBL/GenBank/DDBJ whole genome shotgun (WGS) entry which is preliminary data.</text>
</comment>
<evidence type="ECO:0000313" key="5">
    <source>
        <dbReference type="Proteomes" id="UP001467690"/>
    </source>
</evidence>
<keyword evidence="4" id="KW-0808">Transferase</keyword>
<feature type="transmembrane region" description="Helical" evidence="1">
    <location>
        <begin position="31"/>
        <end position="51"/>
    </location>
</feature>